<dbReference type="EMBL" id="UZAI01000226">
    <property type="protein sequence ID" value="VDO50180.1"/>
    <property type="molecule type" value="Genomic_DNA"/>
</dbReference>
<keyword evidence="2" id="KW-1185">Reference proteome</keyword>
<evidence type="ECO:0000313" key="2">
    <source>
        <dbReference type="Proteomes" id="UP000277204"/>
    </source>
</evidence>
<proteinExistence type="predicted"/>
<dbReference type="AlphaFoldDB" id="A0A183LBC3"/>
<evidence type="ECO:0000313" key="1">
    <source>
        <dbReference type="EMBL" id="VDO50180.1"/>
    </source>
</evidence>
<reference evidence="1 2" key="1">
    <citation type="submission" date="2018-11" db="EMBL/GenBank/DDBJ databases">
        <authorList>
            <consortium name="Pathogen Informatics"/>
        </authorList>
    </citation>
    <scope>NUCLEOTIDE SEQUENCE [LARGE SCALE GENOMIC DNA]</scope>
    <source>
        <strain evidence="1 2">Zambia</strain>
    </source>
</reference>
<organism evidence="1 2">
    <name type="scientific">Schistosoma margrebowiei</name>
    <dbReference type="NCBI Taxonomy" id="48269"/>
    <lineage>
        <taxon>Eukaryota</taxon>
        <taxon>Metazoa</taxon>
        <taxon>Spiralia</taxon>
        <taxon>Lophotrochozoa</taxon>
        <taxon>Platyhelminthes</taxon>
        <taxon>Trematoda</taxon>
        <taxon>Digenea</taxon>
        <taxon>Strigeidida</taxon>
        <taxon>Schistosomatoidea</taxon>
        <taxon>Schistosomatidae</taxon>
        <taxon>Schistosoma</taxon>
    </lineage>
</organism>
<protein>
    <submittedName>
        <fullName evidence="1">Uncharacterized protein</fullName>
    </submittedName>
</protein>
<accession>A0A183LBC3</accession>
<gene>
    <name evidence="1" type="ORF">SMRZ_LOCUS1098</name>
</gene>
<dbReference type="Proteomes" id="UP000277204">
    <property type="component" value="Unassembled WGS sequence"/>
</dbReference>
<name>A0A183LBC3_9TREM</name>
<sequence length="101" mass="11161">MHQKTICSTHITRAHSLKTNLHKSMIISFHSQGLLENDEAIHNSPGDRKFSTAAGGNPFANITHDFGKTHLHQPCLSTSKQIPQHFQHSSTSTDVFSNCLA</sequence>